<keyword evidence="4" id="KW-1185">Reference proteome</keyword>
<organism evidence="3 4">
    <name type="scientific">Asparagus officinalis</name>
    <name type="common">Garden asparagus</name>
    <dbReference type="NCBI Taxonomy" id="4686"/>
    <lineage>
        <taxon>Eukaryota</taxon>
        <taxon>Viridiplantae</taxon>
        <taxon>Streptophyta</taxon>
        <taxon>Embryophyta</taxon>
        <taxon>Tracheophyta</taxon>
        <taxon>Spermatophyta</taxon>
        <taxon>Magnoliopsida</taxon>
        <taxon>Liliopsida</taxon>
        <taxon>Asparagales</taxon>
        <taxon>Asparagaceae</taxon>
        <taxon>Asparagoideae</taxon>
        <taxon>Asparagus</taxon>
    </lineage>
</organism>
<protein>
    <submittedName>
        <fullName evidence="3">Uncharacterized protein</fullName>
    </submittedName>
</protein>
<feature type="coiled-coil region" evidence="1">
    <location>
        <begin position="34"/>
        <end position="68"/>
    </location>
</feature>
<evidence type="ECO:0000256" key="1">
    <source>
        <dbReference type="SAM" id="Coils"/>
    </source>
</evidence>
<reference evidence="4" key="1">
    <citation type="journal article" date="2017" name="Nat. Commun.">
        <title>The asparagus genome sheds light on the origin and evolution of a young Y chromosome.</title>
        <authorList>
            <person name="Harkess A."/>
            <person name="Zhou J."/>
            <person name="Xu C."/>
            <person name="Bowers J.E."/>
            <person name="Van der Hulst R."/>
            <person name="Ayyampalayam S."/>
            <person name="Mercati F."/>
            <person name="Riccardi P."/>
            <person name="McKain M.R."/>
            <person name="Kakrana A."/>
            <person name="Tang H."/>
            <person name="Ray J."/>
            <person name="Groenendijk J."/>
            <person name="Arikit S."/>
            <person name="Mathioni S.M."/>
            <person name="Nakano M."/>
            <person name="Shan H."/>
            <person name="Telgmann-Rauber A."/>
            <person name="Kanno A."/>
            <person name="Yue Z."/>
            <person name="Chen H."/>
            <person name="Li W."/>
            <person name="Chen Y."/>
            <person name="Xu X."/>
            <person name="Zhang Y."/>
            <person name="Luo S."/>
            <person name="Chen H."/>
            <person name="Gao J."/>
            <person name="Mao Z."/>
            <person name="Pires J.C."/>
            <person name="Luo M."/>
            <person name="Kudrna D."/>
            <person name="Wing R.A."/>
            <person name="Meyers B.C."/>
            <person name="Yi K."/>
            <person name="Kong H."/>
            <person name="Lavrijsen P."/>
            <person name="Sunseri F."/>
            <person name="Falavigna A."/>
            <person name="Ye Y."/>
            <person name="Leebens-Mack J.H."/>
            <person name="Chen G."/>
        </authorList>
    </citation>
    <scope>NUCLEOTIDE SEQUENCE [LARGE SCALE GENOMIC DNA]</scope>
    <source>
        <strain evidence="4">cv. DH0086</strain>
    </source>
</reference>
<feature type="compositionally biased region" description="Polar residues" evidence="2">
    <location>
        <begin position="174"/>
        <end position="184"/>
    </location>
</feature>
<accession>A0A5P1EGU0</accession>
<evidence type="ECO:0000313" key="4">
    <source>
        <dbReference type="Proteomes" id="UP000243459"/>
    </source>
</evidence>
<evidence type="ECO:0000256" key="2">
    <source>
        <dbReference type="SAM" id="MobiDB-lite"/>
    </source>
</evidence>
<feature type="compositionally biased region" description="Basic and acidic residues" evidence="2">
    <location>
        <begin position="129"/>
        <end position="148"/>
    </location>
</feature>
<evidence type="ECO:0000313" key="3">
    <source>
        <dbReference type="EMBL" id="ONK65082.1"/>
    </source>
</evidence>
<dbReference type="AlphaFoldDB" id="A0A5P1EGU0"/>
<sequence>MCRGQHLSELAGTTCPPRLSTAMATERARVAASNAELAAVRARLAESMAQLERERARSAELRRRLAESFIKRDRIKDPVSSLAATRGRVANKRSRIDEASGNDSDDADDEFTILYFQQIEGLVKKRDLSERADDGAKTSGRRACDRRGPCWSEDDDELPSFGRRRRRRSEYDQGASTKADQSCRGSRRLSGFSSTAV</sequence>
<dbReference type="Gramene" id="ONK65082">
    <property type="protein sequence ID" value="ONK65082"/>
    <property type="gene ID" value="A4U43_C07F33420"/>
</dbReference>
<name>A0A5P1EGU0_ASPOF</name>
<dbReference type="Proteomes" id="UP000243459">
    <property type="component" value="Chromosome 7"/>
</dbReference>
<feature type="region of interest" description="Disordered" evidence="2">
    <location>
        <begin position="129"/>
        <end position="197"/>
    </location>
</feature>
<proteinExistence type="predicted"/>
<keyword evidence="1" id="KW-0175">Coiled coil</keyword>
<dbReference type="EMBL" id="CM007387">
    <property type="protein sequence ID" value="ONK65082.1"/>
    <property type="molecule type" value="Genomic_DNA"/>
</dbReference>
<gene>
    <name evidence="3" type="ORF">A4U43_C07F33420</name>
</gene>